<dbReference type="InterPro" id="IPR001680">
    <property type="entry name" value="WD40_rpt"/>
</dbReference>
<keyword evidence="3" id="KW-1185">Reference proteome</keyword>
<dbReference type="PROSITE" id="PS50082">
    <property type="entry name" value="WD_REPEATS_2"/>
    <property type="match status" value="2"/>
</dbReference>
<dbReference type="Proteomes" id="UP000054270">
    <property type="component" value="Unassembled WGS sequence"/>
</dbReference>
<dbReference type="InterPro" id="IPR036322">
    <property type="entry name" value="WD40_repeat_dom_sf"/>
</dbReference>
<name>A0A0D2LRG4_HYPSF</name>
<dbReference type="SUPFAM" id="SSF50978">
    <property type="entry name" value="WD40 repeat-like"/>
    <property type="match status" value="1"/>
</dbReference>
<evidence type="ECO:0000256" key="1">
    <source>
        <dbReference type="PROSITE-ProRule" id="PRU00221"/>
    </source>
</evidence>
<keyword evidence="1" id="KW-0853">WD repeat</keyword>
<organism evidence="2 3">
    <name type="scientific">Hypholoma sublateritium (strain FD-334 SS-4)</name>
    <dbReference type="NCBI Taxonomy" id="945553"/>
    <lineage>
        <taxon>Eukaryota</taxon>
        <taxon>Fungi</taxon>
        <taxon>Dikarya</taxon>
        <taxon>Basidiomycota</taxon>
        <taxon>Agaricomycotina</taxon>
        <taxon>Agaricomycetes</taxon>
        <taxon>Agaricomycetidae</taxon>
        <taxon>Agaricales</taxon>
        <taxon>Agaricineae</taxon>
        <taxon>Strophariaceae</taxon>
        <taxon>Hypholoma</taxon>
    </lineage>
</organism>
<dbReference type="InterPro" id="IPR015943">
    <property type="entry name" value="WD40/YVTN_repeat-like_dom_sf"/>
</dbReference>
<dbReference type="AlphaFoldDB" id="A0A0D2LRG4"/>
<evidence type="ECO:0000313" key="3">
    <source>
        <dbReference type="Proteomes" id="UP000054270"/>
    </source>
</evidence>
<evidence type="ECO:0000313" key="2">
    <source>
        <dbReference type="EMBL" id="KJA13423.1"/>
    </source>
</evidence>
<dbReference type="PANTHER" id="PTHR19855:SF11">
    <property type="entry name" value="RIBOSOME BIOGENESIS PROTEIN WDR12"/>
    <property type="match status" value="1"/>
</dbReference>
<reference evidence="3" key="1">
    <citation type="submission" date="2014-04" db="EMBL/GenBank/DDBJ databases">
        <title>Evolutionary Origins and Diversification of the Mycorrhizal Mutualists.</title>
        <authorList>
            <consortium name="DOE Joint Genome Institute"/>
            <consortium name="Mycorrhizal Genomics Consortium"/>
            <person name="Kohler A."/>
            <person name="Kuo A."/>
            <person name="Nagy L.G."/>
            <person name="Floudas D."/>
            <person name="Copeland A."/>
            <person name="Barry K.W."/>
            <person name="Cichocki N."/>
            <person name="Veneault-Fourrey C."/>
            <person name="LaButti K."/>
            <person name="Lindquist E.A."/>
            <person name="Lipzen A."/>
            <person name="Lundell T."/>
            <person name="Morin E."/>
            <person name="Murat C."/>
            <person name="Riley R."/>
            <person name="Ohm R."/>
            <person name="Sun H."/>
            <person name="Tunlid A."/>
            <person name="Henrissat B."/>
            <person name="Grigoriev I.V."/>
            <person name="Hibbett D.S."/>
            <person name="Martin F."/>
        </authorList>
    </citation>
    <scope>NUCLEOTIDE SEQUENCE [LARGE SCALE GENOMIC DNA]</scope>
    <source>
        <strain evidence="3">FD-334 SS-4</strain>
    </source>
</reference>
<dbReference type="PANTHER" id="PTHR19855">
    <property type="entry name" value="WD40 REPEAT PROTEIN 12, 37"/>
    <property type="match status" value="1"/>
</dbReference>
<dbReference type="Pfam" id="PF00400">
    <property type="entry name" value="WD40"/>
    <property type="match status" value="1"/>
</dbReference>
<gene>
    <name evidence="2" type="ORF">HYPSUDRAFT_209562</name>
</gene>
<dbReference type="OrthoDB" id="10251381at2759"/>
<protein>
    <submittedName>
        <fullName evidence="2">Uncharacterized protein</fullName>
    </submittedName>
</protein>
<dbReference type="STRING" id="945553.A0A0D2LRG4"/>
<sequence length="297" mass="32834">MEAIPTLINKALLLEKPVSFDFLVKGELLHTALNQWCVDNGVGEEETLEIEYIESNVPPQKRYDFPHESWMAAKYAHSNLVSTTMAHTAPITSLRVVSSDESTHAVAILASLHLHKSTVSSIASNNTGTNPLTSSWDGLIELWNTNIPAADENSTSTRRKVSLLVFKSYIGRMSKAMFVRGRQGLELRLRLDVVRPFHPAHTSSAAEKPFLDLALAVPTDRTMTIRPARVPDTPCLTGAYDGAVRVWDMRRTKGAVATFRVWKGKQKVLGVDWWRGIVGVGGEGGLEVWKVPDCDSD</sequence>
<accession>A0A0D2LRG4</accession>
<dbReference type="OMA" id="PHESWMA"/>
<dbReference type="Gene3D" id="2.130.10.10">
    <property type="entry name" value="YVTN repeat-like/Quinoprotein amine dehydrogenase"/>
    <property type="match status" value="1"/>
</dbReference>
<feature type="repeat" description="WD" evidence="1">
    <location>
        <begin position="112"/>
        <end position="144"/>
    </location>
</feature>
<proteinExistence type="predicted"/>
<feature type="repeat" description="WD" evidence="1">
    <location>
        <begin position="236"/>
        <end position="257"/>
    </location>
</feature>
<dbReference type="EMBL" id="KN817743">
    <property type="protein sequence ID" value="KJA13423.1"/>
    <property type="molecule type" value="Genomic_DNA"/>
</dbReference>